<keyword evidence="4 8" id="KW-0175">Coiled coil</keyword>
<feature type="region of interest" description="Disordered" evidence="9">
    <location>
        <begin position="207"/>
        <end position="413"/>
    </location>
</feature>
<feature type="compositionally biased region" description="Low complexity" evidence="9">
    <location>
        <begin position="67"/>
        <end position="76"/>
    </location>
</feature>
<comment type="caution">
    <text evidence="11">The sequence shown here is derived from an EMBL/GenBank/DDBJ whole genome shotgun (WGS) entry which is preliminary data.</text>
</comment>
<evidence type="ECO:0000256" key="8">
    <source>
        <dbReference type="SAM" id="Coils"/>
    </source>
</evidence>
<dbReference type="GO" id="GO:0003677">
    <property type="term" value="F:DNA binding"/>
    <property type="evidence" value="ECO:0007669"/>
    <property type="project" value="InterPro"/>
</dbReference>
<sequence>MAKRKNKPLIDSDSSSECSDLDSQFLNLAKKKKKTGDSPPQSKSKRSGSGSDSESDWDDDDNKKNNSKSSSSSGSDSESDARSDTSKKKEPARTSRKSSSEHSDDNRKKPEPKKTETRRSTDSAGSGKKKETYSEPEEGEVSSHSSDNDSIDSEEEFDDGYDENLMGDEEDRARLAAMSEKEREQEIFKRIERRDLMKTRWEIERKLRLARRSAAERSASPGEIQRRREARRRRRALREQRQRERERERQEKREAEAERPEPKEPEKEKEQTPPSPGEILDDPKDADPSERSASPLFGAKTERKRNVDDKRQNAMAALRAQRDAKASRVELTRQKRRQEEETKDKDDDDDADTEIIGGTSKQSVKLKASDIYSDDSGSDSDDNKSQGRRSSSSSSSSDGEQEEKKREREEVEVKYADTKEQINKLRLSRFKLERLVHLPFFARVVNGCFVRIGIGNNNGNPVYRVAEIIDVYETAKVYNLGNTRTNKGLKLRHGTQDRVFRLEFVSNQEFTESEFQKWNKAIKDANKKPPTMDFVRNKIQEVKEALMYEFKEEDIEKIVAEKDRFRSHPTNYAMKKTQLMKERDVAQLRGDDETVMELNAKIQELEERASQLDKTRTSSIQSISYINNRNRKLNVETAEKAIMEEVKANKGKKTDDPFTRRHTKPVMNFKSGGSKTQQQPLLLTSANALRAPFDPRQKPTIVGSLRAAHVAFVAGSNGYSYVQRYGFRNEYVVNVGSLQAARVPLAAAPHANSARPAHKRLASSLRASSSPTYRLSLFLITGDYVRVVANDEALVSSDIFESTETQQQQDLEKAKRDKPAGNDTSLYSLHDFDINIELDLPIAKSVSSQPKQVTTKVKETGPKRSLNLEEYKKRHGLI</sequence>
<accession>A0A2A4JYS9</accession>
<feature type="coiled-coil region" evidence="8">
    <location>
        <begin position="588"/>
        <end position="615"/>
    </location>
</feature>
<dbReference type="SUPFAM" id="SSF159042">
    <property type="entry name" value="Plus3-like"/>
    <property type="match status" value="1"/>
</dbReference>
<dbReference type="InterPro" id="IPR004343">
    <property type="entry name" value="Plus-3_dom"/>
</dbReference>
<feature type="compositionally biased region" description="Basic and acidic residues" evidence="9">
    <location>
        <begin position="649"/>
        <end position="659"/>
    </location>
</feature>
<dbReference type="FunFam" id="3.90.70.200:FF:000001">
    <property type="entry name" value="RNA polymerase-associated protein RTF1 homolog"/>
    <property type="match status" value="1"/>
</dbReference>
<keyword evidence="7" id="KW-0539">Nucleus</keyword>
<dbReference type="SMART" id="SM00719">
    <property type="entry name" value="Plus3"/>
    <property type="match status" value="1"/>
</dbReference>
<keyword evidence="6" id="KW-0804">Transcription</keyword>
<feature type="region of interest" description="Disordered" evidence="9">
    <location>
        <begin position="1"/>
        <end position="20"/>
    </location>
</feature>
<feature type="compositionally biased region" description="Basic and acidic residues" evidence="9">
    <location>
        <begin position="79"/>
        <end position="121"/>
    </location>
</feature>
<keyword evidence="2" id="KW-0597">Phosphoprotein</keyword>
<protein>
    <recommendedName>
        <fullName evidence="10">Plus3 domain-containing protein</fullName>
    </recommendedName>
</protein>
<proteinExistence type="predicted"/>
<evidence type="ECO:0000313" key="11">
    <source>
        <dbReference type="EMBL" id="PCG76532.1"/>
    </source>
</evidence>
<dbReference type="STRING" id="7102.A0A2A4JYS9"/>
<feature type="compositionally biased region" description="Basic and acidic residues" evidence="9">
    <location>
        <begin position="237"/>
        <end position="271"/>
    </location>
</feature>
<keyword evidence="5" id="KW-0010">Activator</keyword>
<feature type="compositionally biased region" description="Low complexity" evidence="9">
    <location>
        <begin position="11"/>
        <end position="20"/>
    </location>
</feature>
<feature type="region of interest" description="Disordered" evidence="9">
    <location>
        <begin position="29"/>
        <end position="195"/>
    </location>
</feature>
<dbReference type="GO" id="GO:0016593">
    <property type="term" value="C:Cdc73/Paf1 complex"/>
    <property type="evidence" value="ECO:0007669"/>
    <property type="project" value="TreeGrafter"/>
</dbReference>
<dbReference type="GO" id="GO:1990269">
    <property type="term" value="F:RNA polymerase II C-terminal domain phosphoserine binding"/>
    <property type="evidence" value="ECO:0007669"/>
    <property type="project" value="TreeGrafter"/>
</dbReference>
<evidence type="ECO:0000256" key="2">
    <source>
        <dbReference type="ARBA" id="ARBA00022553"/>
    </source>
</evidence>
<feature type="compositionally biased region" description="Basic and acidic residues" evidence="9">
    <location>
        <begin position="320"/>
        <end position="345"/>
    </location>
</feature>
<dbReference type="PANTHER" id="PTHR13115:SF8">
    <property type="entry name" value="RNA POLYMERASE-ASSOCIATED PROTEIN RTF1 HOMOLOG"/>
    <property type="match status" value="1"/>
</dbReference>
<feature type="compositionally biased region" description="Basic and acidic residues" evidence="9">
    <location>
        <begin position="856"/>
        <end position="872"/>
    </location>
</feature>
<name>A0A2A4JYS9_HELVI</name>
<comment type="subcellular location">
    <subcellularLocation>
        <location evidence="1">Nucleus</location>
        <location evidence="1">Nucleoplasm</location>
    </subcellularLocation>
</comment>
<dbReference type="PANTHER" id="PTHR13115">
    <property type="entry name" value="RNA POLYMERASE-ASSOCIATED PROTEIN RTF1 HOMOLOG"/>
    <property type="match status" value="1"/>
</dbReference>
<reference evidence="11" key="1">
    <citation type="submission" date="2017-09" db="EMBL/GenBank/DDBJ databases">
        <title>Contemporary evolution of a Lepidopteran species, Heliothis virescens, in response to modern agricultural practices.</title>
        <authorList>
            <person name="Fritz M.L."/>
            <person name="Deyonke A.M."/>
            <person name="Papanicolaou A."/>
            <person name="Micinski S."/>
            <person name="Westbrook J."/>
            <person name="Gould F."/>
        </authorList>
    </citation>
    <scope>NUCLEOTIDE SEQUENCE [LARGE SCALE GENOMIC DNA]</scope>
    <source>
        <strain evidence="11">HvINT-</strain>
        <tissue evidence="11">Whole body</tissue>
    </source>
</reference>
<evidence type="ECO:0000256" key="4">
    <source>
        <dbReference type="ARBA" id="ARBA00023054"/>
    </source>
</evidence>
<feature type="compositionally biased region" description="Basic and acidic residues" evidence="9">
    <location>
        <begin position="300"/>
        <end position="312"/>
    </location>
</feature>
<feature type="region of interest" description="Disordered" evidence="9">
    <location>
        <begin position="649"/>
        <end position="678"/>
    </location>
</feature>
<feature type="compositionally biased region" description="Basic and acidic residues" evidence="9">
    <location>
        <begin position="281"/>
        <end position="290"/>
    </location>
</feature>
<feature type="compositionally biased region" description="Acidic residues" evidence="9">
    <location>
        <begin position="149"/>
        <end position="170"/>
    </location>
</feature>
<dbReference type="PROSITE" id="PS51360">
    <property type="entry name" value="PLUS3"/>
    <property type="match status" value="1"/>
</dbReference>
<evidence type="ECO:0000256" key="9">
    <source>
        <dbReference type="SAM" id="MobiDB-lite"/>
    </source>
</evidence>
<feature type="compositionally biased region" description="Basic and acidic residues" evidence="9">
    <location>
        <begin position="171"/>
        <end position="195"/>
    </location>
</feature>
<dbReference type="Pfam" id="PF03126">
    <property type="entry name" value="Plus-3"/>
    <property type="match status" value="1"/>
</dbReference>
<evidence type="ECO:0000256" key="7">
    <source>
        <dbReference type="ARBA" id="ARBA00023242"/>
    </source>
</evidence>
<evidence type="ECO:0000256" key="5">
    <source>
        <dbReference type="ARBA" id="ARBA00023159"/>
    </source>
</evidence>
<feature type="compositionally biased region" description="Basic and acidic residues" evidence="9">
    <location>
        <begin position="402"/>
        <end position="413"/>
    </location>
</feature>
<dbReference type="InterPro" id="IPR036128">
    <property type="entry name" value="Plus3-like_sf"/>
</dbReference>
<gene>
    <name evidence="11" type="ORF">B5V51_9259</name>
</gene>
<evidence type="ECO:0000259" key="10">
    <source>
        <dbReference type="PROSITE" id="PS51360"/>
    </source>
</evidence>
<dbReference type="Gene3D" id="3.90.70.200">
    <property type="entry name" value="Plus-3 domain"/>
    <property type="match status" value="1"/>
</dbReference>
<evidence type="ECO:0000256" key="3">
    <source>
        <dbReference type="ARBA" id="ARBA00023015"/>
    </source>
</evidence>
<keyword evidence="3" id="KW-0805">Transcription regulation</keyword>
<evidence type="ECO:0000256" key="6">
    <source>
        <dbReference type="ARBA" id="ARBA00023163"/>
    </source>
</evidence>
<dbReference type="AlphaFoldDB" id="A0A2A4JYS9"/>
<dbReference type="EMBL" id="NWSH01000418">
    <property type="protein sequence ID" value="PCG76532.1"/>
    <property type="molecule type" value="Genomic_DNA"/>
</dbReference>
<evidence type="ECO:0000256" key="1">
    <source>
        <dbReference type="ARBA" id="ARBA00004642"/>
    </source>
</evidence>
<organism evidence="11">
    <name type="scientific">Heliothis virescens</name>
    <name type="common">Tobacco budworm moth</name>
    <dbReference type="NCBI Taxonomy" id="7102"/>
    <lineage>
        <taxon>Eukaryota</taxon>
        <taxon>Metazoa</taxon>
        <taxon>Ecdysozoa</taxon>
        <taxon>Arthropoda</taxon>
        <taxon>Hexapoda</taxon>
        <taxon>Insecta</taxon>
        <taxon>Pterygota</taxon>
        <taxon>Neoptera</taxon>
        <taxon>Endopterygota</taxon>
        <taxon>Lepidoptera</taxon>
        <taxon>Glossata</taxon>
        <taxon>Ditrysia</taxon>
        <taxon>Noctuoidea</taxon>
        <taxon>Noctuidae</taxon>
        <taxon>Heliothinae</taxon>
        <taxon>Heliothis</taxon>
    </lineage>
</organism>
<feature type="region of interest" description="Disordered" evidence="9">
    <location>
        <begin position="849"/>
        <end position="878"/>
    </location>
</feature>
<feature type="domain" description="Plus3" evidence="10">
    <location>
        <begin position="416"/>
        <end position="547"/>
    </location>
</feature>